<organism evidence="2 3">
    <name type="scientific">Linum trigynum</name>
    <dbReference type="NCBI Taxonomy" id="586398"/>
    <lineage>
        <taxon>Eukaryota</taxon>
        <taxon>Viridiplantae</taxon>
        <taxon>Streptophyta</taxon>
        <taxon>Embryophyta</taxon>
        <taxon>Tracheophyta</taxon>
        <taxon>Spermatophyta</taxon>
        <taxon>Magnoliopsida</taxon>
        <taxon>eudicotyledons</taxon>
        <taxon>Gunneridae</taxon>
        <taxon>Pentapetalae</taxon>
        <taxon>rosids</taxon>
        <taxon>fabids</taxon>
        <taxon>Malpighiales</taxon>
        <taxon>Linaceae</taxon>
        <taxon>Linum</taxon>
    </lineage>
</organism>
<proteinExistence type="predicted"/>
<dbReference type="EMBL" id="OZ034813">
    <property type="protein sequence ID" value="CAL1355322.1"/>
    <property type="molecule type" value="Genomic_DNA"/>
</dbReference>
<evidence type="ECO:0000313" key="3">
    <source>
        <dbReference type="Proteomes" id="UP001497516"/>
    </source>
</evidence>
<name>A0AAV2CH52_9ROSI</name>
<gene>
    <name evidence="2" type="ORF">LTRI10_LOCUS3091</name>
</gene>
<reference evidence="2 3" key="1">
    <citation type="submission" date="2024-04" db="EMBL/GenBank/DDBJ databases">
        <authorList>
            <person name="Fracassetti M."/>
        </authorList>
    </citation>
    <scope>NUCLEOTIDE SEQUENCE [LARGE SCALE GENOMIC DNA]</scope>
</reference>
<sequence>MVRPDLSDRVRFCQGAGQADRVLSDMSDGGENELKKNLSGDEWNSGGGFSWAVAAEIDRGNGAAALLAAAASPGRSSAEGGWRQRSFAVEGGSGGGRR</sequence>
<protein>
    <submittedName>
        <fullName evidence="2">Uncharacterized protein</fullName>
    </submittedName>
</protein>
<keyword evidence="3" id="KW-1185">Reference proteome</keyword>
<accession>A0AAV2CH52</accession>
<feature type="region of interest" description="Disordered" evidence="1">
    <location>
        <begin position="73"/>
        <end position="98"/>
    </location>
</feature>
<evidence type="ECO:0000256" key="1">
    <source>
        <dbReference type="SAM" id="MobiDB-lite"/>
    </source>
</evidence>
<dbReference type="Proteomes" id="UP001497516">
    <property type="component" value="Chromosome 1"/>
</dbReference>
<dbReference type="AlphaFoldDB" id="A0AAV2CH52"/>
<evidence type="ECO:0000313" key="2">
    <source>
        <dbReference type="EMBL" id="CAL1355322.1"/>
    </source>
</evidence>